<dbReference type="AlphaFoldDB" id="A0A1G7EGU1"/>
<dbReference type="PANTHER" id="PTHR11748">
    <property type="entry name" value="D-LACTATE DEHYDROGENASE"/>
    <property type="match status" value="1"/>
</dbReference>
<dbReference type="PANTHER" id="PTHR11748:SF103">
    <property type="entry name" value="GLYCOLATE OXIDASE SUBUNIT GLCE"/>
    <property type="match status" value="1"/>
</dbReference>
<dbReference type="STRING" id="69960.SAMN05421720_10963"/>
<feature type="domain" description="FAD-binding PCMH-type" evidence="3">
    <location>
        <begin position="1"/>
        <end position="187"/>
    </location>
</feature>
<keyword evidence="2" id="KW-0274">FAD</keyword>
<evidence type="ECO:0000313" key="4">
    <source>
        <dbReference type="EMBL" id="SDE62890.1"/>
    </source>
</evidence>
<accession>A0A1G7EGU1</accession>
<dbReference type="GO" id="GO:0071949">
    <property type="term" value="F:FAD binding"/>
    <property type="evidence" value="ECO:0007669"/>
    <property type="project" value="InterPro"/>
</dbReference>
<dbReference type="NCBIfam" id="NF008439">
    <property type="entry name" value="PRK11282.1"/>
    <property type="match status" value="1"/>
</dbReference>
<name>A0A1G7EGU1_9PROT</name>
<dbReference type="GO" id="GO:0003824">
    <property type="term" value="F:catalytic activity"/>
    <property type="evidence" value="ECO:0007669"/>
    <property type="project" value="InterPro"/>
</dbReference>
<gene>
    <name evidence="4" type="ORF">SAMN05421720_10963</name>
</gene>
<dbReference type="InterPro" id="IPR036318">
    <property type="entry name" value="FAD-bd_PCMH-like_sf"/>
</dbReference>
<dbReference type="SUPFAM" id="SSF56176">
    <property type="entry name" value="FAD-binding/transporter-associated domain-like"/>
    <property type="match status" value="1"/>
</dbReference>
<dbReference type="Proteomes" id="UP000199412">
    <property type="component" value="Unassembled WGS sequence"/>
</dbReference>
<dbReference type="InterPro" id="IPR016169">
    <property type="entry name" value="FAD-bd_PCMH_sub2"/>
</dbReference>
<dbReference type="InterPro" id="IPR016166">
    <property type="entry name" value="FAD-bd_PCMH"/>
</dbReference>
<dbReference type="PROSITE" id="PS51387">
    <property type="entry name" value="FAD_PCMH"/>
    <property type="match status" value="1"/>
</dbReference>
<dbReference type="Pfam" id="PF01565">
    <property type="entry name" value="FAD_binding_4"/>
    <property type="match status" value="1"/>
</dbReference>
<dbReference type="SUPFAM" id="SSF55103">
    <property type="entry name" value="FAD-linked oxidases, C-terminal domain"/>
    <property type="match status" value="1"/>
</dbReference>
<dbReference type="OrthoDB" id="9811557at2"/>
<keyword evidence="1" id="KW-0285">Flavoprotein</keyword>
<evidence type="ECO:0000313" key="5">
    <source>
        <dbReference type="Proteomes" id="UP000199412"/>
    </source>
</evidence>
<proteinExistence type="predicted"/>
<sequence length="415" mass="43474">MTQSYRPDTPEQVAELVAWAAAETTPLDLRGHGTRADLGCPTNTSHVLDLSGLSGIIDYAPNELVITARAGTSMATIQAALDDAGQMLAFEPPDWRALLGKPDGPDDPPGTLGGLVASNLSGPRRLAAGAARDHVLGIQGVSGRGEAIKSGGRVVKNVTGFDLSKLMTGSFGTLAALTDLSLKVVPRPEESRTVLIRGIGDQAAMEAMSRGLCSPHEVSGACYLPEDVACRSAVAAVRDPGRSVTALRVEGPEPSVVWRSEALRNELSAWGPTDALHTADSAALWAEVRDARLIADPPEAQIWRLSVPPMNGAAVARALEHNAPSALLSWMADWGGGLLWLSLAPTPHAHAAGVRRAVDHHGGGHATLIRASRDVRAHVAVFHPAPAPLEALSRRVKESFDPAGILSPGRMAEGR</sequence>
<evidence type="ECO:0000256" key="2">
    <source>
        <dbReference type="ARBA" id="ARBA00022827"/>
    </source>
</evidence>
<dbReference type="InterPro" id="IPR016164">
    <property type="entry name" value="FAD-linked_Oxase-like_C"/>
</dbReference>
<keyword evidence="5" id="KW-1185">Reference proteome</keyword>
<organism evidence="4 5">
    <name type="scientific">Rhodospira trueperi</name>
    <dbReference type="NCBI Taxonomy" id="69960"/>
    <lineage>
        <taxon>Bacteria</taxon>
        <taxon>Pseudomonadati</taxon>
        <taxon>Pseudomonadota</taxon>
        <taxon>Alphaproteobacteria</taxon>
        <taxon>Rhodospirillales</taxon>
        <taxon>Rhodospirillaceae</taxon>
        <taxon>Rhodospira</taxon>
    </lineage>
</organism>
<dbReference type="RefSeq" id="WP_092786781.1">
    <property type="nucleotide sequence ID" value="NZ_FNAP01000009.1"/>
</dbReference>
<dbReference type="InterPro" id="IPR006094">
    <property type="entry name" value="Oxid_FAD_bind_N"/>
</dbReference>
<dbReference type="Gene3D" id="3.30.465.10">
    <property type="match status" value="1"/>
</dbReference>
<reference evidence="4 5" key="1">
    <citation type="submission" date="2016-10" db="EMBL/GenBank/DDBJ databases">
        <authorList>
            <person name="de Groot N.N."/>
        </authorList>
    </citation>
    <scope>NUCLEOTIDE SEQUENCE [LARGE SCALE GENOMIC DNA]</scope>
    <source>
        <strain evidence="4 5">ATCC 700224</strain>
    </source>
</reference>
<evidence type="ECO:0000259" key="3">
    <source>
        <dbReference type="PROSITE" id="PS51387"/>
    </source>
</evidence>
<evidence type="ECO:0000256" key="1">
    <source>
        <dbReference type="ARBA" id="ARBA00022630"/>
    </source>
</evidence>
<protein>
    <submittedName>
        <fullName evidence="4">Glycolate oxidase FAD binding subunit</fullName>
    </submittedName>
</protein>
<dbReference type="EMBL" id="FNAP01000009">
    <property type="protein sequence ID" value="SDE62890.1"/>
    <property type="molecule type" value="Genomic_DNA"/>
</dbReference>